<dbReference type="RefSeq" id="WP_208257405.1">
    <property type="nucleotide sequence ID" value="NZ_JAGEOJ010000008.1"/>
</dbReference>
<protein>
    <submittedName>
        <fullName evidence="3">Glycoside hydrolase family 15 protein</fullName>
    </submittedName>
</protein>
<dbReference type="EMBL" id="JAGEOJ010000008">
    <property type="protein sequence ID" value="MBO2449517.1"/>
    <property type="molecule type" value="Genomic_DNA"/>
</dbReference>
<dbReference type="Gene3D" id="1.50.10.10">
    <property type="match status" value="1"/>
</dbReference>
<evidence type="ECO:0000259" key="2">
    <source>
        <dbReference type="Pfam" id="PF19291"/>
    </source>
</evidence>
<organism evidence="3 4">
    <name type="scientific">Actinomadura barringtoniae</name>
    <dbReference type="NCBI Taxonomy" id="1427535"/>
    <lineage>
        <taxon>Bacteria</taxon>
        <taxon>Bacillati</taxon>
        <taxon>Actinomycetota</taxon>
        <taxon>Actinomycetes</taxon>
        <taxon>Streptosporangiales</taxon>
        <taxon>Thermomonosporaceae</taxon>
        <taxon>Actinomadura</taxon>
    </lineage>
</organism>
<dbReference type="Pfam" id="PF19291">
    <property type="entry name" value="TREH_N"/>
    <property type="match status" value="1"/>
</dbReference>
<dbReference type="GO" id="GO:0015927">
    <property type="term" value="F:trehalase activity"/>
    <property type="evidence" value="ECO:0007669"/>
    <property type="project" value="TreeGrafter"/>
</dbReference>
<dbReference type="InterPro" id="IPR011613">
    <property type="entry name" value="GH15-like"/>
</dbReference>
<dbReference type="InterPro" id="IPR008928">
    <property type="entry name" value="6-hairpin_glycosidase_sf"/>
</dbReference>
<keyword evidence="3" id="KW-0378">Hydrolase</keyword>
<accession>A0A939PB47</accession>
<comment type="caution">
    <text evidence="3">The sequence shown here is derived from an EMBL/GenBank/DDBJ whole genome shotgun (WGS) entry which is preliminary data.</text>
</comment>
<dbReference type="Pfam" id="PF00723">
    <property type="entry name" value="Glyco_hydro_15"/>
    <property type="match status" value="1"/>
</dbReference>
<feature type="domain" description="Trehalase-like N-terminal" evidence="2">
    <location>
        <begin position="13"/>
        <end position="146"/>
    </location>
</feature>
<evidence type="ECO:0000259" key="1">
    <source>
        <dbReference type="Pfam" id="PF00723"/>
    </source>
</evidence>
<dbReference type="GO" id="GO:0005993">
    <property type="term" value="P:trehalose catabolic process"/>
    <property type="evidence" value="ECO:0007669"/>
    <property type="project" value="TreeGrafter"/>
</dbReference>
<dbReference type="PANTHER" id="PTHR31616:SF10">
    <property type="entry name" value="TREHALASE"/>
    <property type="match status" value="1"/>
</dbReference>
<evidence type="ECO:0000313" key="4">
    <source>
        <dbReference type="Proteomes" id="UP000669179"/>
    </source>
</evidence>
<name>A0A939PB47_9ACTN</name>
<dbReference type="PANTHER" id="PTHR31616">
    <property type="entry name" value="TREHALASE"/>
    <property type="match status" value="1"/>
</dbReference>
<dbReference type="InterPro" id="IPR012341">
    <property type="entry name" value="6hp_glycosidase-like_sf"/>
</dbReference>
<dbReference type="InterPro" id="IPR045582">
    <property type="entry name" value="Trehalase-like_N"/>
</dbReference>
<reference evidence="3" key="1">
    <citation type="submission" date="2021-03" db="EMBL/GenBank/DDBJ databases">
        <authorList>
            <person name="Kanchanasin P."/>
            <person name="Saeng-In P."/>
            <person name="Phongsopitanun W."/>
            <person name="Yuki M."/>
            <person name="Kudo T."/>
            <person name="Ohkuma M."/>
            <person name="Tanasupawat S."/>
        </authorList>
    </citation>
    <scope>NUCLEOTIDE SEQUENCE</scope>
    <source>
        <strain evidence="3">GKU 128</strain>
    </source>
</reference>
<gene>
    <name evidence="3" type="ORF">J4573_20620</name>
</gene>
<dbReference type="SUPFAM" id="SSF48208">
    <property type="entry name" value="Six-hairpin glycosidases"/>
    <property type="match status" value="1"/>
</dbReference>
<keyword evidence="4" id="KW-1185">Reference proteome</keyword>
<feature type="domain" description="GH15-like" evidence="1">
    <location>
        <begin position="239"/>
        <end position="576"/>
    </location>
</feature>
<proteinExistence type="predicted"/>
<dbReference type="Proteomes" id="UP000669179">
    <property type="component" value="Unassembled WGS sequence"/>
</dbReference>
<sequence>MGVLHSGPHALREYAVVADGERAVLLGPDGDCAWMCFPSWDSPAAFDALVGGSGGYWVRPETEWRVWGGHYEERSLIWRSRWIAGDHGGVVVECREALARPASPDRAVLLRRVTAVEGPARVRVDLDVRTAFGAHTMDDLRESDGVWHARSGDVHIRWTGAGESKPEGERLTLVIDLKHGESHDLVLELAGREQTGPLNASELWAATETAWLKSVPACDDTIAPREAQLAYAVLTGLTASTGAMVAAATTSLPERAEAGRNYDYRYAWIRDQCYAGQAVAAHGGCLDLLDSAVGFISERIAADGHRLRPVYTATGARVPEERAVDLPGYPGADRVVVGNRASEQFQLDVFGEVLLLFAAAQRAGRLGGTAAQAARTAVEAIAERRNEPEAGVWETEDRQWTHSRLICVAGLRAAGDTIATAAERLEWHRLANTILAEATRTSLRPSGGWRRAPDDDRTDAALLLAGIRGALPPHDPRVTATLRSVRESLVREGFVYRYRIGDRPLGEAEGAFSLAGFLLALAERQQGRTTEALRCFERIRSACGTSGLFTEEYDVEQRQLRANLPQAFVHALLLESATRLAR</sequence>
<evidence type="ECO:0000313" key="3">
    <source>
        <dbReference type="EMBL" id="MBO2449517.1"/>
    </source>
</evidence>
<dbReference type="AlphaFoldDB" id="A0A939PB47"/>